<gene>
    <name evidence="3" type="ORF">GCM10010515_57760</name>
</gene>
<evidence type="ECO:0000256" key="1">
    <source>
        <dbReference type="SAM" id="Phobius"/>
    </source>
</evidence>
<keyword evidence="1" id="KW-0812">Transmembrane</keyword>
<reference evidence="3" key="2">
    <citation type="submission" date="2020-09" db="EMBL/GenBank/DDBJ databases">
        <authorList>
            <person name="Sun Q."/>
            <person name="Ohkuma M."/>
        </authorList>
    </citation>
    <scope>NUCLEOTIDE SEQUENCE</scope>
    <source>
        <strain evidence="3">JCM 4956</strain>
    </source>
</reference>
<comment type="caution">
    <text evidence="3">The sequence shown here is derived from an EMBL/GenBank/DDBJ whole genome shotgun (WGS) entry which is preliminary data.</text>
</comment>
<dbReference type="InterPro" id="IPR046675">
    <property type="entry name" value="DUF6545"/>
</dbReference>
<feature type="transmembrane region" description="Helical" evidence="1">
    <location>
        <begin position="178"/>
        <end position="197"/>
    </location>
</feature>
<evidence type="ECO:0000313" key="4">
    <source>
        <dbReference type="Proteomes" id="UP000645555"/>
    </source>
</evidence>
<keyword evidence="4" id="KW-1185">Reference proteome</keyword>
<sequence>MKPTSMYLAPVLLLCLAFVVHLPGRRKWRIPVVRSGYAVLLIGAVTLFHAQPPVIAEVNAFTGTANFSAPLVYALNTAFSGAVLGLVINWRGGDPVRAHRVWLHCVSVYSACAVLIVVLFVLGDAPVERLTDFDSYYANTPYIREMILLYLAAHSFAMITMLRLCVSWQREVSGMLRAGLLLVVIGAFLDIVGFQATKYISVVARWAGHDLDFLSTSVAPVAVSVAGLFVALGFIVPRASGQWEALIDHRALGVLWAAVRHVTPPLQPASPWWQLPAERLACRQTAIHDALLRLHPHFSEEVLGRARACALAEGRGPREAETLAEAAVVRDALASHAAELAPTNAAGTCELRATRESVYALVSLSRSLSHDFADPSLHTPAQSPSQA</sequence>
<evidence type="ECO:0000259" key="2">
    <source>
        <dbReference type="Pfam" id="PF20182"/>
    </source>
</evidence>
<feature type="transmembrane region" description="Helical" evidence="1">
    <location>
        <begin position="67"/>
        <end position="89"/>
    </location>
</feature>
<feature type="transmembrane region" description="Helical" evidence="1">
    <location>
        <begin position="6"/>
        <end position="24"/>
    </location>
</feature>
<dbReference type="AlphaFoldDB" id="A0A918NNC1"/>
<feature type="transmembrane region" description="Helical" evidence="1">
    <location>
        <begin position="217"/>
        <end position="236"/>
    </location>
</feature>
<feature type="domain" description="DUF6545" evidence="2">
    <location>
        <begin position="243"/>
        <end position="368"/>
    </location>
</feature>
<feature type="transmembrane region" description="Helical" evidence="1">
    <location>
        <begin position="101"/>
        <end position="122"/>
    </location>
</feature>
<feature type="transmembrane region" description="Helical" evidence="1">
    <location>
        <begin position="36"/>
        <end position="55"/>
    </location>
</feature>
<dbReference type="EMBL" id="BMWD01000024">
    <property type="protein sequence ID" value="GGX82655.1"/>
    <property type="molecule type" value="Genomic_DNA"/>
</dbReference>
<keyword evidence="1" id="KW-1133">Transmembrane helix</keyword>
<organism evidence="3 4">
    <name type="scientific">Streptomyces fructofermentans</name>
    <dbReference type="NCBI Taxonomy" id="152141"/>
    <lineage>
        <taxon>Bacteria</taxon>
        <taxon>Bacillati</taxon>
        <taxon>Actinomycetota</taxon>
        <taxon>Actinomycetes</taxon>
        <taxon>Kitasatosporales</taxon>
        <taxon>Streptomycetaceae</taxon>
        <taxon>Streptomyces</taxon>
    </lineage>
</organism>
<proteinExistence type="predicted"/>
<reference evidence="3" key="1">
    <citation type="journal article" date="2014" name="Int. J. Syst. Evol. Microbiol.">
        <title>Complete genome sequence of Corynebacterium casei LMG S-19264T (=DSM 44701T), isolated from a smear-ripened cheese.</title>
        <authorList>
            <consortium name="US DOE Joint Genome Institute (JGI-PGF)"/>
            <person name="Walter F."/>
            <person name="Albersmeier A."/>
            <person name="Kalinowski J."/>
            <person name="Ruckert C."/>
        </authorList>
    </citation>
    <scope>NUCLEOTIDE SEQUENCE</scope>
    <source>
        <strain evidence="3">JCM 4956</strain>
    </source>
</reference>
<feature type="transmembrane region" description="Helical" evidence="1">
    <location>
        <begin position="142"/>
        <end position="166"/>
    </location>
</feature>
<protein>
    <recommendedName>
        <fullName evidence="2">DUF6545 domain-containing protein</fullName>
    </recommendedName>
</protein>
<dbReference type="Pfam" id="PF20182">
    <property type="entry name" value="DUF6545"/>
    <property type="match status" value="1"/>
</dbReference>
<name>A0A918NNC1_9ACTN</name>
<evidence type="ECO:0000313" key="3">
    <source>
        <dbReference type="EMBL" id="GGX82655.1"/>
    </source>
</evidence>
<keyword evidence="1" id="KW-0472">Membrane</keyword>
<dbReference type="RefSeq" id="WP_190038521.1">
    <property type="nucleotide sequence ID" value="NZ_BMWD01000024.1"/>
</dbReference>
<dbReference type="Proteomes" id="UP000645555">
    <property type="component" value="Unassembled WGS sequence"/>
</dbReference>
<accession>A0A918NNC1</accession>